<name>D0WH24_SLAES</name>
<feature type="domain" description="UvrD-like helicase ATP-binding" evidence="6">
    <location>
        <begin position="215"/>
        <end position="554"/>
    </location>
</feature>
<evidence type="ECO:0000256" key="5">
    <source>
        <dbReference type="PROSITE-ProRule" id="PRU00560"/>
    </source>
</evidence>
<dbReference type="HOGENOM" id="CLU_010312_4_1_11"/>
<keyword evidence="2 5" id="KW-0378">Hydrolase</keyword>
<evidence type="ECO:0000256" key="1">
    <source>
        <dbReference type="ARBA" id="ARBA00022741"/>
    </source>
</evidence>
<accession>D0WH24</accession>
<keyword evidence="3 5" id="KW-0347">Helicase</keyword>
<proteinExistence type="predicted"/>
<dbReference type="Gene3D" id="3.40.50.300">
    <property type="entry name" value="P-loop containing nucleotide triphosphate hydrolases"/>
    <property type="match status" value="3"/>
</dbReference>
<reference evidence="7" key="1">
    <citation type="submission" date="2009-10" db="EMBL/GenBank/DDBJ databases">
        <authorList>
            <person name="Weinstock G."/>
            <person name="Sodergren E."/>
            <person name="Clifton S."/>
            <person name="Fulton L."/>
            <person name="Fulton B."/>
            <person name="Courtney L."/>
            <person name="Fronick C."/>
            <person name="Harrison M."/>
            <person name="Strong C."/>
            <person name="Farmer C."/>
            <person name="Delahaunty K."/>
            <person name="Markovic C."/>
            <person name="Hall O."/>
            <person name="Minx P."/>
            <person name="Tomlinson C."/>
            <person name="Mitreva M."/>
            <person name="Nelson J."/>
            <person name="Hou S."/>
            <person name="Wollam A."/>
            <person name="Pepin K.H."/>
            <person name="Johnson M."/>
            <person name="Bhonagiri V."/>
            <person name="Nash W.E."/>
            <person name="Warren W."/>
            <person name="Chinwalla A."/>
            <person name="Mardis E.R."/>
            <person name="Wilson R.K."/>
        </authorList>
    </citation>
    <scope>NUCLEOTIDE SEQUENCE [LARGE SCALE GENOMIC DNA]</scope>
    <source>
        <strain evidence="7">ATCC 700122</strain>
    </source>
</reference>
<dbReference type="InterPro" id="IPR014016">
    <property type="entry name" value="UvrD-like_ATP-bd"/>
</dbReference>
<dbReference type="SUPFAM" id="SSF52540">
    <property type="entry name" value="P-loop containing nucleoside triphosphate hydrolases"/>
    <property type="match status" value="1"/>
</dbReference>
<dbReference type="OrthoDB" id="3196525at2"/>
<dbReference type="RefSeq" id="WP_006362544.1">
    <property type="nucleotide sequence ID" value="NZ_GG700630.1"/>
</dbReference>
<keyword evidence="8" id="KW-1185">Reference proteome</keyword>
<sequence>MNAPGSAADPIFVKEQEHLNETYAKLKRIEDVQVAKLANIMRAAAADKSSMSDDLGLDTADLDHSFEAQVELEGMNQVIDEYNAAARVASENLSRARQLLAQPYFAKVELRFKPTDPVKDIYIGSTGMTDENRRHFVIDWRSPVAETYYNRDMGRTSYEANGRTIVVDLENRRQFDIEADRLNAYFDTSVAIEDPLLLASLKKHRSARMQAITATIQKEQNEVIRHEDVPVLLVDGIAGSGKTSVLMQRIAYLFYRERETLDPSDVHLFTPNPVFRRYIDDVLPQMGESNPHSTTWARFARSLGATDRGMRADELSADDLARIDGMLDGFRFEVGDFRPVVLRTGRAVLTAAQIQGVFDKFGRIPAGPRLFAAVEEELFDRLTNRVKQAAHTEWAEDEMLGLDEGEQRRLFNEYGDPLSDEETASRIRIYLDDLHADAFKTLETFGWLNVDRVARRLIGRDNLTTAEWLYLKTAITGMGDPWARYVMVDEVQDYTSAQLAVLARYFRSAHFMLLGDENQAIVAHTATYGEIRRLFTRAFGSADECRLMTSYRSSPEITALFAGLLDADARIEVNSVQPEGMAPAFVEAASDEAYAQALCEAVRDARSGDGLVALVARSKQELKRIERILGEDAPRVMRGDEPLPESGMVALEVSLAKGLEFDHVVIPDASSSAYPPDDDIARRCLYVALSRATRRLTVLSKGPATPLLSGLA</sequence>
<evidence type="ECO:0000313" key="7">
    <source>
        <dbReference type="EMBL" id="EEZ61211.1"/>
    </source>
</evidence>
<evidence type="ECO:0000259" key="6">
    <source>
        <dbReference type="PROSITE" id="PS51198"/>
    </source>
</evidence>
<dbReference type="GO" id="GO:0000725">
    <property type="term" value="P:recombinational repair"/>
    <property type="evidence" value="ECO:0007669"/>
    <property type="project" value="TreeGrafter"/>
</dbReference>
<gene>
    <name evidence="7" type="ORF">HMPREF0762_01289</name>
</gene>
<dbReference type="PROSITE" id="PS51198">
    <property type="entry name" value="UVRD_HELICASE_ATP_BIND"/>
    <property type="match status" value="1"/>
</dbReference>
<dbReference type="Pfam" id="PF13245">
    <property type="entry name" value="AAA_19"/>
    <property type="match status" value="1"/>
</dbReference>
<dbReference type="InterPro" id="IPR027785">
    <property type="entry name" value="UvrD-like_helicase_C"/>
</dbReference>
<evidence type="ECO:0000256" key="2">
    <source>
        <dbReference type="ARBA" id="ARBA00022801"/>
    </source>
</evidence>
<dbReference type="Pfam" id="PF13538">
    <property type="entry name" value="UvrD_C_2"/>
    <property type="match status" value="1"/>
</dbReference>
<dbReference type="InterPro" id="IPR027417">
    <property type="entry name" value="P-loop_NTPase"/>
</dbReference>
<keyword evidence="1 5" id="KW-0547">Nucleotide-binding</keyword>
<dbReference type="GO" id="GO:0005524">
    <property type="term" value="F:ATP binding"/>
    <property type="evidence" value="ECO:0007669"/>
    <property type="project" value="UniProtKB-UniRule"/>
</dbReference>
<evidence type="ECO:0000256" key="3">
    <source>
        <dbReference type="ARBA" id="ARBA00022806"/>
    </source>
</evidence>
<dbReference type="AlphaFoldDB" id="D0WH24"/>
<dbReference type="PANTHER" id="PTHR11070:SF17">
    <property type="entry name" value="DNA HELICASE IV"/>
    <property type="match status" value="1"/>
</dbReference>
<dbReference type="GO" id="GO:0005829">
    <property type="term" value="C:cytosol"/>
    <property type="evidence" value="ECO:0007669"/>
    <property type="project" value="TreeGrafter"/>
</dbReference>
<comment type="caution">
    <text evidence="7">The sequence shown here is derived from an EMBL/GenBank/DDBJ whole genome shotgun (WGS) entry which is preliminary data.</text>
</comment>
<dbReference type="InterPro" id="IPR000212">
    <property type="entry name" value="DNA_helicase_UvrD/REP"/>
</dbReference>
<dbReference type="GeneID" id="85007799"/>
<dbReference type="GO" id="GO:0016787">
    <property type="term" value="F:hydrolase activity"/>
    <property type="evidence" value="ECO:0007669"/>
    <property type="project" value="UniProtKB-UniRule"/>
</dbReference>
<dbReference type="STRING" id="649764.HMPREF0762_01289"/>
<dbReference type="eggNOG" id="COG3973">
    <property type="taxonomic scope" value="Bacteria"/>
</dbReference>
<evidence type="ECO:0000256" key="4">
    <source>
        <dbReference type="ARBA" id="ARBA00022840"/>
    </source>
</evidence>
<dbReference type="GO" id="GO:0043138">
    <property type="term" value="F:3'-5' DNA helicase activity"/>
    <property type="evidence" value="ECO:0007669"/>
    <property type="project" value="TreeGrafter"/>
</dbReference>
<evidence type="ECO:0000313" key="8">
    <source>
        <dbReference type="Proteomes" id="UP000006001"/>
    </source>
</evidence>
<protein>
    <recommendedName>
        <fullName evidence="6">UvrD-like helicase ATP-binding domain-containing protein</fullName>
    </recommendedName>
</protein>
<dbReference type="Proteomes" id="UP000006001">
    <property type="component" value="Unassembled WGS sequence"/>
</dbReference>
<dbReference type="EMBL" id="ACUX02000007">
    <property type="protein sequence ID" value="EEZ61211.1"/>
    <property type="molecule type" value="Genomic_DNA"/>
</dbReference>
<dbReference type="GO" id="GO:0003677">
    <property type="term" value="F:DNA binding"/>
    <property type="evidence" value="ECO:0007669"/>
    <property type="project" value="InterPro"/>
</dbReference>
<organism evidence="7 8">
    <name type="scientific">Slackia exigua (strain ATCC 700122 / DSM 15923 / CIP 105133 / JCM 11022 / KCTC 5966 / S-7)</name>
    <dbReference type="NCBI Taxonomy" id="649764"/>
    <lineage>
        <taxon>Bacteria</taxon>
        <taxon>Bacillati</taxon>
        <taxon>Actinomycetota</taxon>
        <taxon>Coriobacteriia</taxon>
        <taxon>Eggerthellales</taxon>
        <taxon>Eggerthellaceae</taxon>
        <taxon>Slackia</taxon>
    </lineage>
</organism>
<feature type="binding site" evidence="5">
    <location>
        <begin position="236"/>
        <end position="243"/>
    </location>
    <ligand>
        <name>ATP</name>
        <dbReference type="ChEBI" id="CHEBI:30616"/>
    </ligand>
</feature>
<keyword evidence="4 5" id="KW-0067">ATP-binding</keyword>
<dbReference type="PANTHER" id="PTHR11070">
    <property type="entry name" value="UVRD / RECB / PCRA DNA HELICASE FAMILY MEMBER"/>
    <property type="match status" value="1"/>
</dbReference>